<evidence type="ECO:0000256" key="1">
    <source>
        <dbReference type="SAM" id="MobiDB-lite"/>
    </source>
</evidence>
<protein>
    <submittedName>
        <fullName evidence="2">Uncharacterized protein</fullName>
    </submittedName>
</protein>
<evidence type="ECO:0000313" key="2">
    <source>
        <dbReference type="EMBL" id="CAK9003616.1"/>
    </source>
</evidence>
<proteinExistence type="predicted"/>
<accession>A0ABP0IM06</accession>
<name>A0ABP0IM06_9DINO</name>
<sequence length="437" mass="48210">MDCVKFFAPARVSDAVARHGLGPFVGAQVGVRRAVATQDSATVRSAHRGPRASAQWTPLSPMGQQAKGSSRKANNHQNTYSSVAEAATPAASTFIGGRRRSADASGFRWTLERREQLRTTVLRLLQLYRAQDSLFTWAALPKICAIPATMAAPLFAVRASRERHRRARAGADARSARRVGRRPCVWTVHRWAERALKGALLRSSCGGAAGASKRCCAAPAAERLGRQSAARSAPEKVQSGDRRYVDDRDAHAVPGVRLSATADKGLVDAKPAVRATVLRLLQLYREQNCQAHFEQFLSKWAGLPYRVRKDLSYEGTIYCHHRGERCDPGDKVYLQALQLRAPRWLRESGFGLDRAADMLEGMFGEAARLGQPDNGVCKFFNLLLQCLMLLWYATGRDPLSYMALRRTCDLQFCDLLVTEFSAGACCGAGMLPYRWRG</sequence>
<reference evidence="2 3" key="1">
    <citation type="submission" date="2024-02" db="EMBL/GenBank/DDBJ databases">
        <authorList>
            <person name="Chen Y."/>
            <person name="Shah S."/>
            <person name="Dougan E. K."/>
            <person name="Thang M."/>
            <person name="Chan C."/>
        </authorList>
    </citation>
    <scope>NUCLEOTIDE SEQUENCE [LARGE SCALE GENOMIC DNA]</scope>
</reference>
<keyword evidence="3" id="KW-1185">Reference proteome</keyword>
<feature type="compositionally biased region" description="Polar residues" evidence="1">
    <location>
        <begin position="54"/>
        <end position="68"/>
    </location>
</feature>
<dbReference type="Proteomes" id="UP001642484">
    <property type="component" value="Unassembled WGS sequence"/>
</dbReference>
<feature type="region of interest" description="Disordered" evidence="1">
    <location>
        <begin position="39"/>
        <end position="79"/>
    </location>
</feature>
<comment type="caution">
    <text evidence="2">The sequence shown here is derived from an EMBL/GenBank/DDBJ whole genome shotgun (WGS) entry which is preliminary data.</text>
</comment>
<evidence type="ECO:0000313" key="3">
    <source>
        <dbReference type="Proteomes" id="UP001642484"/>
    </source>
</evidence>
<dbReference type="EMBL" id="CAXAMN010003258">
    <property type="protein sequence ID" value="CAK9003616.1"/>
    <property type="molecule type" value="Genomic_DNA"/>
</dbReference>
<gene>
    <name evidence="2" type="ORF">CCMP2556_LOCUS7359</name>
</gene>
<organism evidence="2 3">
    <name type="scientific">Durusdinium trenchii</name>
    <dbReference type="NCBI Taxonomy" id="1381693"/>
    <lineage>
        <taxon>Eukaryota</taxon>
        <taxon>Sar</taxon>
        <taxon>Alveolata</taxon>
        <taxon>Dinophyceae</taxon>
        <taxon>Suessiales</taxon>
        <taxon>Symbiodiniaceae</taxon>
        <taxon>Durusdinium</taxon>
    </lineage>
</organism>